<feature type="signal peptide" evidence="4">
    <location>
        <begin position="1"/>
        <end position="19"/>
    </location>
</feature>
<dbReference type="PANTHER" id="PTHR30035:SF3">
    <property type="entry name" value="INTERMEMBRANE PHOSPHOLIPID TRANSPORT SYSTEM LIPOPROTEIN MLAA"/>
    <property type="match status" value="1"/>
</dbReference>
<evidence type="ECO:0000256" key="2">
    <source>
        <dbReference type="ARBA" id="ARBA00022729"/>
    </source>
</evidence>
<feature type="chain" id="PRO_5045691335" evidence="4">
    <location>
        <begin position="20"/>
        <end position="337"/>
    </location>
</feature>
<feature type="region of interest" description="Disordered" evidence="3">
    <location>
        <begin position="40"/>
        <end position="70"/>
    </location>
</feature>
<dbReference type="InterPro" id="IPR007428">
    <property type="entry name" value="MlaA"/>
</dbReference>
<protein>
    <submittedName>
        <fullName evidence="5">VacJ family lipoprotein</fullName>
    </submittedName>
</protein>
<name>A0ABV7NG61_9SPHN</name>
<evidence type="ECO:0000256" key="1">
    <source>
        <dbReference type="ARBA" id="ARBA00010634"/>
    </source>
</evidence>
<proteinExistence type="inferred from homology"/>
<dbReference type="Proteomes" id="UP001595681">
    <property type="component" value="Unassembled WGS sequence"/>
</dbReference>
<comment type="similarity">
    <text evidence="1">Belongs to the MlaA family.</text>
</comment>
<reference evidence="6" key="1">
    <citation type="journal article" date="2019" name="Int. J. Syst. Evol. Microbiol.">
        <title>The Global Catalogue of Microorganisms (GCM) 10K type strain sequencing project: providing services to taxonomists for standard genome sequencing and annotation.</title>
        <authorList>
            <consortium name="The Broad Institute Genomics Platform"/>
            <consortium name="The Broad Institute Genome Sequencing Center for Infectious Disease"/>
            <person name="Wu L."/>
            <person name="Ma J."/>
        </authorList>
    </citation>
    <scope>NUCLEOTIDE SEQUENCE [LARGE SCALE GENOMIC DNA]</scope>
    <source>
        <strain evidence="6">CCM 7491</strain>
    </source>
</reference>
<gene>
    <name evidence="5" type="ORF">ACFOKF_13465</name>
</gene>
<sequence length="337" mass="35434">MLLPAVAAGMMMMGTQAQADAPQLVMAAVADAAMLQDSAPAGAAPDQAAPAVVTPPPSVAPTTAPPADAAGQDIVVTGDKGAPKGDPLEQLNAKSFEAVQSVDKAVVEPVAKAYNKGLPRPVRKGLRNFFSNLGEPVVFAAYLLQFKPGKAAETAGRFGVNSTLGFLGLFDVAKRKPFHLPHRNNGLANTLGYYGVGPGPYMYLPIVGPTTLRDIIGDTVDKMILPFAVGKPFNKPTYVIPATVLNQLGERAAFDETIQAIRKEDDPYTVYKNLYLKQRQAEIDALHGRAPPEGVVPIYGEDMPTPGKKGAAKVTIPDPYGDDDAVDDAPPADAPQP</sequence>
<keyword evidence="2 4" id="KW-0732">Signal</keyword>
<organism evidence="5 6">
    <name type="scientific">Sphingobium rhizovicinum</name>
    <dbReference type="NCBI Taxonomy" id="432308"/>
    <lineage>
        <taxon>Bacteria</taxon>
        <taxon>Pseudomonadati</taxon>
        <taxon>Pseudomonadota</taxon>
        <taxon>Alphaproteobacteria</taxon>
        <taxon>Sphingomonadales</taxon>
        <taxon>Sphingomonadaceae</taxon>
        <taxon>Sphingobium</taxon>
    </lineage>
</organism>
<comment type="caution">
    <text evidence="5">The sequence shown here is derived from an EMBL/GenBank/DDBJ whole genome shotgun (WGS) entry which is preliminary data.</text>
</comment>
<evidence type="ECO:0000256" key="3">
    <source>
        <dbReference type="SAM" id="MobiDB-lite"/>
    </source>
</evidence>
<dbReference type="PRINTS" id="PR01805">
    <property type="entry name" value="VACJLIPOPROT"/>
</dbReference>
<dbReference type="PANTHER" id="PTHR30035">
    <property type="entry name" value="LIPOPROTEIN VACJ-RELATED"/>
    <property type="match status" value="1"/>
</dbReference>
<keyword evidence="5" id="KW-0449">Lipoprotein</keyword>
<dbReference type="Pfam" id="PF04333">
    <property type="entry name" value="MlaA"/>
    <property type="match status" value="1"/>
</dbReference>
<feature type="compositionally biased region" description="Low complexity" evidence="3">
    <location>
        <begin position="60"/>
        <end position="70"/>
    </location>
</feature>
<evidence type="ECO:0000313" key="6">
    <source>
        <dbReference type="Proteomes" id="UP001595681"/>
    </source>
</evidence>
<evidence type="ECO:0000313" key="5">
    <source>
        <dbReference type="EMBL" id="MFC3442178.1"/>
    </source>
</evidence>
<feature type="region of interest" description="Disordered" evidence="3">
    <location>
        <begin position="295"/>
        <end position="337"/>
    </location>
</feature>
<evidence type="ECO:0000256" key="4">
    <source>
        <dbReference type="SAM" id="SignalP"/>
    </source>
</evidence>
<keyword evidence="6" id="KW-1185">Reference proteome</keyword>
<dbReference type="EMBL" id="JBHRVU010000004">
    <property type="protein sequence ID" value="MFC3442178.1"/>
    <property type="molecule type" value="Genomic_DNA"/>
</dbReference>
<dbReference type="RefSeq" id="WP_380796219.1">
    <property type="nucleotide sequence ID" value="NZ_JBHRVU010000004.1"/>
</dbReference>
<feature type="compositionally biased region" description="Low complexity" evidence="3">
    <location>
        <begin position="40"/>
        <end position="52"/>
    </location>
</feature>
<accession>A0ABV7NG61</accession>